<feature type="binding site" evidence="4">
    <location>
        <position position="160"/>
    </location>
    <ligand>
        <name>Mn(2+)</name>
        <dbReference type="ChEBI" id="CHEBI:29035"/>
        <label>2</label>
    </ligand>
</feature>
<dbReference type="OrthoDB" id="6119954at2759"/>
<evidence type="ECO:0000256" key="2">
    <source>
        <dbReference type="ARBA" id="ARBA00006247"/>
    </source>
</evidence>
<dbReference type="Pfam" id="PF01546">
    <property type="entry name" value="Peptidase_M20"/>
    <property type="match status" value="1"/>
</dbReference>
<dbReference type="NCBIfam" id="TIGR01891">
    <property type="entry name" value="amidohydrolases"/>
    <property type="match status" value="1"/>
</dbReference>
<evidence type="ECO:0000313" key="7">
    <source>
        <dbReference type="Proteomes" id="UP000799757"/>
    </source>
</evidence>
<comment type="cofactor">
    <cofactor evidence="4">
        <name>Mn(2+)</name>
        <dbReference type="ChEBI" id="CHEBI:29035"/>
    </cofactor>
    <text evidence="4">The Mn(2+) ion enhances activity.</text>
</comment>
<dbReference type="InterPro" id="IPR011650">
    <property type="entry name" value="Peptidase_M20_dimer"/>
</dbReference>
<dbReference type="InterPro" id="IPR002933">
    <property type="entry name" value="Peptidase_M20"/>
</dbReference>
<dbReference type="AlphaFoldDB" id="A0A6A6WY62"/>
<dbReference type="Gene3D" id="3.30.70.360">
    <property type="match status" value="1"/>
</dbReference>
<dbReference type="Gene3D" id="3.40.630.10">
    <property type="entry name" value="Zn peptidases"/>
    <property type="match status" value="2"/>
</dbReference>
<keyword evidence="4" id="KW-0464">Manganese</keyword>
<feature type="binding site" evidence="4">
    <location>
        <position position="133"/>
    </location>
    <ligand>
        <name>Mn(2+)</name>
        <dbReference type="ChEBI" id="CHEBI:29035"/>
        <label>2</label>
    </ligand>
</feature>
<dbReference type="Pfam" id="PF07687">
    <property type="entry name" value="M20_dimer"/>
    <property type="match status" value="1"/>
</dbReference>
<keyword evidence="4" id="KW-0479">Metal-binding</keyword>
<dbReference type="Proteomes" id="UP000799757">
    <property type="component" value="Unassembled WGS sequence"/>
</dbReference>
<evidence type="ECO:0000256" key="3">
    <source>
        <dbReference type="ARBA" id="ARBA00022801"/>
    </source>
</evidence>
<dbReference type="PANTHER" id="PTHR11014">
    <property type="entry name" value="PEPTIDASE M20 FAMILY MEMBER"/>
    <property type="match status" value="1"/>
</dbReference>
<dbReference type="PANTHER" id="PTHR11014:SF63">
    <property type="entry name" value="METALLOPEPTIDASE, PUTATIVE (AFU_ORTHOLOGUE AFUA_6G09600)-RELATED"/>
    <property type="match status" value="1"/>
</dbReference>
<dbReference type="InterPro" id="IPR036264">
    <property type="entry name" value="Bact_exopeptidase_dim_dom"/>
</dbReference>
<dbReference type="EMBL" id="MU002178">
    <property type="protein sequence ID" value="KAF2788895.1"/>
    <property type="molecule type" value="Genomic_DNA"/>
</dbReference>
<feature type="binding site" evidence="4">
    <location>
        <position position="372"/>
    </location>
    <ligand>
        <name>Mn(2+)</name>
        <dbReference type="ChEBI" id="CHEBI:29035"/>
        <label>2</label>
    </ligand>
</feature>
<name>A0A6A6WY62_9PLEO</name>
<keyword evidence="3" id="KW-0378">Hydrolase</keyword>
<feature type="domain" description="Peptidase M20 dimerisation" evidence="5">
    <location>
        <begin position="183"/>
        <end position="277"/>
    </location>
</feature>
<dbReference type="FunFam" id="3.30.70.360:FF:000001">
    <property type="entry name" value="N-acetyldiaminopimelate deacetylase"/>
    <property type="match status" value="1"/>
</dbReference>
<evidence type="ECO:0000256" key="1">
    <source>
        <dbReference type="ARBA" id="ARBA00006153"/>
    </source>
</evidence>
<sequence length="406" mass="43819">MITAASTTMLRGIIEAFRPNLDAYEEIYKELHRNPELSGQEVETASTVQDHLNRLEFTKVIAKMDALPIEEHTGLPYASRKIGKDGKGNTYPVFHGCGHDMHMACLLACADLLSAARRVWRGTLICLFQPGEENFAGAQAMVDDGLYEIIPQPSVLLAQHLSKGKGGTVGTRPGTILAACERFEVRIHGRGGHGSSPANCRDPIVAGAHIVSQLQTVVSREVDPSDFAVVTCGSFNAGSLGASVIPEHADITVDMRSYDPDVGQRVSSAVKRIIEAGCEAAGMPKKPDIHSAVSAPPTTNDTATIRTLEQAFRDYFGESLNEAGRDAASEDFAILAQPFNTPYAYWYLGGTGQKRWDEAERKGKLDEIPGNHSSGFYPDVDPTLRTGTDSMALAALSFLEIQESGL</sequence>
<gene>
    <name evidence="6" type="ORF">K505DRAFT_410618</name>
</gene>
<comment type="similarity">
    <text evidence="1">Belongs to the peptidase M20 family.</text>
</comment>
<keyword evidence="7" id="KW-1185">Reference proteome</keyword>
<evidence type="ECO:0000313" key="6">
    <source>
        <dbReference type="EMBL" id="KAF2788895.1"/>
    </source>
</evidence>
<reference evidence="6" key="1">
    <citation type="journal article" date="2020" name="Stud. Mycol.">
        <title>101 Dothideomycetes genomes: a test case for predicting lifestyles and emergence of pathogens.</title>
        <authorList>
            <person name="Haridas S."/>
            <person name="Albert R."/>
            <person name="Binder M."/>
            <person name="Bloem J."/>
            <person name="Labutti K."/>
            <person name="Salamov A."/>
            <person name="Andreopoulos B."/>
            <person name="Baker S."/>
            <person name="Barry K."/>
            <person name="Bills G."/>
            <person name="Bluhm B."/>
            <person name="Cannon C."/>
            <person name="Castanera R."/>
            <person name="Culley D."/>
            <person name="Daum C."/>
            <person name="Ezra D."/>
            <person name="Gonzalez J."/>
            <person name="Henrissat B."/>
            <person name="Kuo A."/>
            <person name="Liang C."/>
            <person name="Lipzen A."/>
            <person name="Lutzoni F."/>
            <person name="Magnuson J."/>
            <person name="Mondo S."/>
            <person name="Nolan M."/>
            <person name="Ohm R."/>
            <person name="Pangilinan J."/>
            <person name="Park H.-J."/>
            <person name="Ramirez L."/>
            <person name="Alfaro M."/>
            <person name="Sun H."/>
            <person name="Tritt A."/>
            <person name="Yoshinaga Y."/>
            <person name="Zwiers L.-H."/>
            <person name="Turgeon B."/>
            <person name="Goodwin S."/>
            <person name="Spatafora J."/>
            <person name="Crous P."/>
            <person name="Grigoriev I."/>
        </authorList>
    </citation>
    <scope>NUCLEOTIDE SEQUENCE</scope>
    <source>
        <strain evidence="6">CBS 109.77</strain>
    </source>
</reference>
<feature type="binding site" evidence="4">
    <location>
        <position position="97"/>
    </location>
    <ligand>
        <name>Mn(2+)</name>
        <dbReference type="ChEBI" id="CHEBI:29035"/>
        <label>2</label>
    </ligand>
</feature>
<feature type="binding site" evidence="4">
    <location>
        <position position="99"/>
    </location>
    <ligand>
        <name>Mn(2+)</name>
        <dbReference type="ChEBI" id="CHEBI:29035"/>
        <label>2</label>
    </ligand>
</feature>
<evidence type="ECO:0000259" key="5">
    <source>
        <dbReference type="Pfam" id="PF07687"/>
    </source>
</evidence>
<comment type="similarity">
    <text evidence="2">Belongs to the peptidase M20A family.</text>
</comment>
<dbReference type="SUPFAM" id="SSF53187">
    <property type="entry name" value="Zn-dependent exopeptidases"/>
    <property type="match status" value="1"/>
</dbReference>
<evidence type="ECO:0000256" key="4">
    <source>
        <dbReference type="PIRSR" id="PIRSR005962-1"/>
    </source>
</evidence>
<accession>A0A6A6WY62</accession>
<dbReference type="InterPro" id="IPR017439">
    <property type="entry name" value="Amidohydrolase"/>
</dbReference>
<proteinExistence type="inferred from homology"/>
<dbReference type="PIRSF" id="PIRSF005962">
    <property type="entry name" value="Pept_M20D_amidohydro"/>
    <property type="match status" value="1"/>
</dbReference>
<protein>
    <submittedName>
        <fullName evidence="6">Putative zinc metallopeptidase</fullName>
    </submittedName>
</protein>
<dbReference type="GO" id="GO:0016787">
    <property type="term" value="F:hydrolase activity"/>
    <property type="evidence" value="ECO:0007669"/>
    <property type="project" value="UniProtKB-KW"/>
</dbReference>
<dbReference type="SUPFAM" id="SSF55031">
    <property type="entry name" value="Bacterial exopeptidase dimerisation domain"/>
    <property type="match status" value="1"/>
</dbReference>
<organism evidence="6 7">
    <name type="scientific">Melanomma pulvis-pyrius CBS 109.77</name>
    <dbReference type="NCBI Taxonomy" id="1314802"/>
    <lineage>
        <taxon>Eukaryota</taxon>
        <taxon>Fungi</taxon>
        <taxon>Dikarya</taxon>
        <taxon>Ascomycota</taxon>
        <taxon>Pezizomycotina</taxon>
        <taxon>Dothideomycetes</taxon>
        <taxon>Pleosporomycetidae</taxon>
        <taxon>Pleosporales</taxon>
        <taxon>Melanommataceae</taxon>
        <taxon>Melanomma</taxon>
    </lineage>
</organism>
<dbReference type="GO" id="GO:0046872">
    <property type="term" value="F:metal ion binding"/>
    <property type="evidence" value="ECO:0007669"/>
    <property type="project" value="UniProtKB-KW"/>
</dbReference>